<keyword evidence="3" id="KW-1185">Reference proteome</keyword>
<dbReference type="CDD" id="cd17039">
    <property type="entry name" value="Ubl_ubiquitin_like"/>
    <property type="match status" value="1"/>
</dbReference>
<protein>
    <recommendedName>
        <fullName evidence="1">Ubiquitin-like domain-containing protein</fullName>
    </recommendedName>
</protein>
<dbReference type="InterPro" id="IPR029071">
    <property type="entry name" value="Ubiquitin-like_domsf"/>
</dbReference>
<dbReference type="Pfam" id="PF00240">
    <property type="entry name" value="ubiquitin"/>
    <property type="match status" value="1"/>
</dbReference>
<gene>
    <name evidence="2" type="ORF">WJX74_007779</name>
</gene>
<evidence type="ECO:0000313" key="3">
    <source>
        <dbReference type="Proteomes" id="UP001438707"/>
    </source>
</evidence>
<comment type="caution">
    <text evidence="2">The sequence shown here is derived from an EMBL/GenBank/DDBJ whole genome shotgun (WGS) entry which is preliminary data.</text>
</comment>
<dbReference type="InterPro" id="IPR000626">
    <property type="entry name" value="Ubiquitin-like_dom"/>
</dbReference>
<dbReference type="AlphaFoldDB" id="A0AAW1R3K8"/>
<dbReference type="Proteomes" id="UP001438707">
    <property type="component" value="Unassembled WGS sequence"/>
</dbReference>
<reference evidence="2 3" key="1">
    <citation type="journal article" date="2024" name="Nat. Commun.">
        <title>Phylogenomics reveals the evolutionary origins of lichenization in chlorophyte algae.</title>
        <authorList>
            <person name="Puginier C."/>
            <person name="Libourel C."/>
            <person name="Otte J."/>
            <person name="Skaloud P."/>
            <person name="Haon M."/>
            <person name="Grisel S."/>
            <person name="Petersen M."/>
            <person name="Berrin J.G."/>
            <person name="Delaux P.M."/>
            <person name="Dal Grande F."/>
            <person name="Keller J."/>
        </authorList>
    </citation>
    <scope>NUCLEOTIDE SEQUENCE [LARGE SCALE GENOMIC DNA]</scope>
    <source>
        <strain evidence="2 3">SAG 2145</strain>
    </source>
</reference>
<dbReference type="EMBL" id="JALJOS010000016">
    <property type="protein sequence ID" value="KAK9828299.1"/>
    <property type="molecule type" value="Genomic_DNA"/>
</dbReference>
<sequence length="173" mass="19415">MIHLTSARCRVGCLGKHWISACKVSAAESRCGKAAWLLSTAQTRLRREARLVGGKQQPNMAAYGGSVATSGNQIFVTLRRGREWPPKVCDVRAKYEDTILKIKQLVETRMGVPVDKQLLFWHDKELTAAYDTKTLLDLHLHTGFSLKGYDMREPADFWPPVKQTAEAGFRQAT</sequence>
<name>A0AAW1R3K8_9CHLO</name>
<dbReference type="PROSITE" id="PS50053">
    <property type="entry name" value="UBIQUITIN_2"/>
    <property type="match status" value="1"/>
</dbReference>
<dbReference type="SUPFAM" id="SSF54236">
    <property type="entry name" value="Ubiquitin-like"/>
    <property type="match status" value="1"/>
</dbReference>
<evidence type="ECO:0000259" key="1">
    <source>
        <dbReference type="PROSITE" id="PS50053"/>
    </source>
</evidence>
<accession>A0AAW1R3K8</accession>
<proteinExistence type="predicted"/>
<evidence type="ECO:0000313" key="2">
    <source>
        <dbReference type="EMBL" id="KAK9828299.1"/>
    </source>
</evidence>
<feature type="domain" description="Ubiquitin-like" evidence="1">
    <location>
        <begin position="74"/>
        <end position="146"/>
    </location>
</feature>
<dbReference type="Gene3D" id="3.10.20.90">
    <property type="entry name" value="Phosphatidylinositol 3-kinase Catalytic Subunit, Chain A, domain 1"/>
    <property type="match status" value="1"/>
</dbReference>
<organism evidence="2 3">
    <name type="scientific">Apatococcus lobatus</name>
    <dbReference type="NCBI Taxonomy" id="904363"/>
    <lineage>
        <taxon>Eukaryota</taxon>
        <taxon>Viridiplantae</taxon>
        <taxon>Chlorophyta</taxon>
        <taxon>core chlorophytes</taxon>
        <taxon>Trebouxiophyceae</taxon>
        <taxon>Chlorellales</taxon>
        <taxon>Chlorellaceae</taxon>
        <taxon>Apatococcus</taxon>
    </lineage>
</organism>